<dbReference type="STRING" id="930.GCA_002079865_02116"/>
<reference evidence="1 3" key="1">
    <citation type="journal article" date="2016" name="Int. J. Mol. Sci.">
        <title>Comparative genomics of the extreme acidophile Acidithiobacillus thiooxidans reveals intraspecific divergence and niche adaptation.</title>
        <authorList>
            <person name="Zhang X."/>
            <person name="Feng X."/>
            <person name="Tao J."/>
            <person name="Ma L."/>
            <person name="Xiao Y."/>
            <person name="Liang Y."/>
            <person name="Liu X."/>
            <person name="Yin H."/>
        </authorList>
    </citation>
    <scope>NUCLEOTIDE SEQUENCE [LARGE SCALE GENOMIC DNA]</scope>
    <source>
        <strain evidence="1 3">A02</strain>
        <strain evidence="2">DXS-W</strain>
    </source>
</reference>
<dbReference type="Proteomes" id="UP000095008">
    <property type="component" value="Unassembled WGS sequence"/>
</dbReference>
<evidence type="ECO:0000313" key="2">
    <source>
        <dbReference type="EMBL" id="OCX74936.1"/>
    </source>
</evidence>
<name>A0A1C2IC30_ACITH</name>
<organism evidence="1 3">
    <name type="scientific">Acidithiobacillus thiooxidans</name>
    <name type="common">Thiobacillus thiooxidans</name>
    <dbReference type="NCBI Taxonomy" id="930"/>
    <lineage>
        <taxon>Bacteria</taxon>
        <taxon>Pseudomonadati</taxon>
        <taxon>Pseudomonadota</taxon>
        <taxon>Acidithiobacillia</taxon>
        <taxon>Acidithiobacillales</taxon>
        <taxon>Acidithiobacillaceae</taxon>
        <taxon>Acidithiobacillus</taxon>
    </lineage>
</organism>
<gene>
    <name evidence="2" type="ORF">A6M23_04160</name>
    <name evidence="1" type="ORF">A6P07_08330</name>
</gene>
<evidence type="ECO:0000313" key="1">
    <source>
        <dbReference type="EMBL" id="OCX73538.1"/>
    </source>
</evidence>
<dbReference type="RefSeq" id="WP_024893715.1">
    <property type="nucleotide sequence ID" value="NZ_JAAOMO010000036.1"/>
</dbReference>
<evidence type="ECO:0000313" key="3">
    <source>
        <dbReference type="Proteomes" id="UP000094893"/>
    </source>
</evidence>
<dbReference type="AlphaFoldDB" id="A0A1C2IC30"/>
<dbReference type="Proteomes" id="UP000094893">
    <property type="component" value="Unassembled WGS sequence"/>
</dbReference>
<keyword evidence="4" id="KW-1185">Reference proteome</keyword>
<evidence type="ECO:0000313" key="4">
    <source>
        <dbReference type="Proteomes" id="UP000095008"/>
    </source>
</evidence>
<accession>A0A1C2IC30</accession>
<dbReference type="EMBL" id="LWRY01000025">
    <property type="protein sequence ID" value="OCX74936.1"/>
    <property type="molecule type" value="Genomic_DNA"/>
</dbReference>
<comment type="caution">
    <text evidence="1">The sequence shown here is derived from an EMBL/GenBank/DDBJ whole genome shotgun (WGS) entry which is preliminary data.</text>
</comment>
<dbReference type="EMBL" id="LWSA01000102">
    <property type="protein sequence ID" value="OCX73538.1"/>
    <property type="molecule type" value="Genomic_DNA"/>
</dbReference>
<proteinExistence type="predicted"/>
<sequence length="68" mass="8054">MRGNLKKEHRLFPIVEFHAPDTLILKGSLVLFETSLKKSYDNGYLLENCDDSELLHIWKSLEENRHDR</sequence>
<protein>
    <submittedName>
        <fullName evidence="1">Uncharacterized protein</fullName>
    </submittedName>
</protein>